<evidence type="ECO:0000313" key="2">
    <source>
        <dbReference type="Proteomes" id="UP000682134"/>
    </source>
</evidence>
<dbReference type="EMBL" id="JAGIYQ010000027">
    <property type="protein sequence ID" value="MBP0727354.1"/>
    <property type="molecule type" value="Genomic_DNA"/>
</dbReference>
<dbReference type="RefSeq" id="WP_209407691.1">
    <property type="nucleotide sequence ID" value="NZ_JAGIYQ010000027.1"/>
</dbReference>
<protein>
    <submittedName>
        <fullName evidence="1">DUF4279 domain-containing protein</fullName>
    </submittedName>
</protein>
<evidence type="ECO:0000313" key="1">
    <source>
        <dbReference type="EMBL" id="MBP0727354.1"/>
    </source>
</evidence>
<sequence length="136" mass="15695">MEISGSFTFRIIDTNLDFNKIKQKIGLIPTKVIKKGQKIGKLANIDAPYDIWSYEIKIDNEEDPFIHLIDLLNNLLPYSKYIKEINQLYKEVSINCYLSSDYAQIGFELTSEMVILLEKLCLNLNFHILSFGGVED</sequence>
<comment type="caution">
    <text evidence="1">The sequence shown here is derived from an EMBL/GenBank/DDBJ whole genome shotgun (WGS) entry which is preliminary data.</text>
</comment>
<reference evidence="1" key="1">
    <citation type="submission" date="2021-04" db="EMBL/GenBank/DDBJ databases">
        <title>Genome seq and assembly of Bacillus sp.</title>
        <authorList>
            <person name="Chhetri G."/>
        </authorList>
    </citation>
    <scope>NUCLEOTIDE SEQUENCE</scope>
    <source>
        <strain evidence="1">RG28</strain>
    </source>
</reference>
<dbReference type="InterPro" id="IPR025459">
    <property type="entry name" value="DUF4279"/>
</dbReference>
<name>A0A940SLP4_9BACI</name>
<organism evidence="1 2">
    <name type="scientific">Gottfriedia endophytica</name>
    <dbReference type="NCBI Taxonomy" id="2820819"/>
    <lineage>
        <taxon>Bacteria</taxon>
        <taxon>Bacillati</taxon>
        <taxon>Bacillota</taxon>
        <taxon>Bacilli</taxon>
        <taxon>Bacillales</taxon>
        <taxon>Bacillaceae</taxon>
        <taxon>Gottfriedia</taxon>
    </lineage>
</organism>
<dbReference type="Proteomes" id="UP000682134">
    <property type="component" value="Unassembled WGS sequence"/>
</dbReference>
<keyword evidence="2" id="KW-1185">Reference proteome</keyword>
<accession>A0A940SLP4</accession>
<dbReference type="Pfam" id="PF14106">
    <property type="entry name" value="DUF4279"/>
    <property type="match status" value="1"/>
</dbReference>
<gene>
    <name evidence="1" type="ORF">J5Y03_19625</name>
</gene>
<dbReference type="AlphaFoldDB" id="A0A940SLP4"/>
<proteinExistence type="predicted"/>